<name>A0ABX7XXN8_9BACT</name>
<evidence type="ECO:0000313" key="2">
    <source>
        <dbReference type="Proteomes" id="UP000682005"/>
    </source>
</evidence>
<accession>A0ABX7XXN8</accession>
<organism evidence="1 2">
    <name type="scientific">Prevotella fusca JCM 17724</name>
    <dbReference type="NCBI Taxonomy" id="1236517"/>
    <lineage>
        <taxon>Bacteria</taxon>
        <taxon>Pseudomonadati</taxon>
        <taxon>Bacteroidota</taxon>
        <taxon>Bacteroidia</taxon>
        <taxon>Bacteroidales</taxon>
        <taxon>Prevotellaceae</taxon>
        <taxon>Prevotella</taxon>
    </lineage>
</organism>
<dbReference type="Proteomes" id="UP000682005">
    <property type="component" value="Chromosome 2"/>
</dbReference>
<proteinExistence type="predicted"/>
<keyword evidence="2" id="KW-1185">Reference proteome</keyword>
<evidence type="ECO:0000313" key="1">
    <source>
        <dbReference type="EMBL" id="QUB86229.1"/>
    </source>
</evidence>
<reference evidence="1 2" key="1">
    <citation type="submission" date="2021-03" db="EMBL/GenBank/DDBJ databases">
        <title>Human Oral Microbial Genomes.</title>
        <authorList>
            <person name="Johnston C.D."/>
            <person name="Chen T."/>
            <person name="Dewhirst F.E."/>
        </authorList>
    </citation>
    <scope>NUCLEOTIDE SEQUENCE [LARGE SCALE GENOMIC DNA]</scope>
    <source>
        <strain evidence="1 2">W1435</strain>
    </source>
</reference>
<gene>
    <name evidence="1" type="ORF">J5A51_00090</name>
</gene>
<dbReference type="EMBL" id="CP072369">
    <property type="protein sequence ID" value="QUB86229.1"/>
    <property type="molecule type" value="Genomic_DNA"/>
</dbReference>
<protein>
    <submittedName>
        <fullName evidence="1">Uncharacterized protein</fullName>
    </submittedName>
</protein>
<sequence>MLEDYYNKDFNSEEEDFRVNKFNKELIEKLIVNVKHDDTMAVSNKSSLIKEALVLLAKNTGCAEDEVISEEILNRLLLTQTIVQQDIEFYSNLKSTRRWI</sequence>